<evidence type="ECO:0000256" key="5">
    <source>
        <dbReference type="ARBA" id="ARBA00022840"/>
    </source>
</evidence>
<evidence type="ECO:0000256" key="2">
    <source>
        <dbReference type="ARBA" id="ARBA00022741"/>
    </source>
</evidence>
<dbReference type="InterPro" id="IPR043145">
    <property type="entry name" value="Znf_ZZ_sf"/>
</dbReference>
<comment type="caution">
    <text evidence="11">The sequence shown here is derived from an EMBL/GenBank/DDBJ whole genome shotgun (WGS) entry which is preliminary data.</text>
</comment>
<keyword evidence="11" id="KW-0808">Transferase</keyword>
<evidence type="ECO:0000256" key="6">
    <source>
        <dbReference type="PROSITE-ProRule" id="PRU00228"/>
    </source>
</evidence>
<protein>
    <submittedName>
        <fullName evidence="11">Serine threonine-kinase HT1-like</fullName>
    </submittedName>
</protein>
<dbReference type="PROSITE" id="PS00107">
    <property type="entry name" value="PROTEIN_KINASE_ATP"/>
    <property type="match status" value="1"/>
</dbReference>
<keyword evidence="11" id="KW-0418">Kinase</keyword>
<evidence type="ECO:0000259" key="10">
    <source>
        <dbReference type="PROSITE" id="PS50135"/>
    </source>
</evidence>
<dbReference type="OrthoDB" id="4062651at2759"/>
<dbReference type="Gene3D" id="1.10.510.10">
    <property type="entry name" value="Transferase(Phosphotransferase) domain 1"/>
    <property type="match status" value="1"/>
</dbReference>
<dbReference type="InterPro" id="IPR011009">
    <property type="entry name" value="Kinase-like_dom_sf"/>
</dbReference>
<evidence type="ECO:0000256" key="8">
    <source>
        <dbReference type="RuleBase" id="RU000304"/>
    </source>
</evidence>
<dbReference type="InterPro" id="IPR000719">
    <property type="entry name" value="Prot_kinase_dom"/>
</dbReference>
<keyword evidence="3 6" id="KW-0863">Zinc-finger</keyword>
<evidence type="ECO:0000256" key="3">
    <source>
        <dbReference type="ARBA" id="ARBA00022771"/>
    </source>
</evidence>
<dbReference type="PROSITE" id="PS50135">
    <property type="entry name" value="ZF_ZZ_2"/>
    <property type="match status" value="1"/>
</dbReference>
<feature type="domain" description="ZZ-type" evidence="10">
    <location>
        <begin position="5"/>
        <end position="61"/>
    </location>
</feature>
<reference evidence="11 12" key="1">
    <citation type="journal article" date="2018" name="Sci. Rep.">
        <title>Genomic signatures of local adaptation to the degree of environmental predictability in rotifers.</title>
        <authorList>
            <person name="Franch-Gras L."/>
            <person name="Hahn C."/>
            <person name="Garcia-Roger E.M."/>
            <person name="Carmona M.J."/>
            <person name="Serra M."/>
            <person name="Gomez A."/>
        </authorList>
    </citation>
    <scope>NUCLEOTIDE SEQUENCE [LARGE SCALE GENOMIC DNA]</scope>
    <source>
        <strain evidence="11">HYR1</strain>
    </source>
</reference>
<evidence type="ECO:0000256" key="1">
    <source>
        <dbReference type="ARBA" id="ARBA00022723"/>
    </source>
</evidence>
<keyword evidence="1" id="KW-0479">Metal-binding</keyword>
<dbReference type="SUPFAM" id="SSF56112">
    <property type="entry name" value="Protein kinase-like (PK-like)"/>
    <property type="match status" value="1"/>
</dbReference>
<dbReference type="PROSITE" id="PS50011">
    <property type="entry name" value="PROTEIN_KINASE_DOM"/>
    <property type="match status" value="1"/>
</dbReference>
<feature type="domain" description="Protein kinase" evidence="9">
    <location>
        <begin position="149"/>
        <end position="418"/>
    </location>
</feature>
<keyword evidence="5 7" id="KW-0067">ATP-binding</keyword>
<dbReference type="AlphaFoldDB" id="A0A3M7PW34"/>
<organism evidence="11 12">
    <name type="scientific">Brachionus plicatilis</name>
    <name type="common">Marine rotifer</name>
    <name type="synonym">Brachionus muelleri</name>
    <dbReference type="NCBI Taxonomy" id="10195"/>
    <lineage>
        <taxon>Eukaryota</taxon>
        <taxon>Metazoa</taxon>
        <taxon>Spiralia</taxon>
        <taxon>Gnathifera</taxon>
        <taxon>Rotifera</taxon>
        <taxon>Eurotatoria</taxon>
        <taxon>Monogononta</taxon>
        <taxon>Pseudotrocha</taxon>
        <taxon>Ploima</taxon>
        <taxon>Brachionidae</taxon>
        <taxon>Brachionus</taxon>
    </lineage>
</organism>
<dbReference type="GO" id="GO:0008270">
    <property type="term" value="F:zinc ion binding"/>
    <property type="evidence" value="ECO:0007669"/>
    <property type="project" value="UniProtKB-KW"/>
</dbReference>
<dbReference type="Gene3D" id="3.30.200.20">
    <property type="entry name" value="Phosphorylase Kinase, domain 1"/>
    <property type="match status" value="1"/>
</dbReference>
<dbReference type="GO" id="GO:0005737">
    <property type="term" value="C:cytoplasm"/>
    <property type="evidence" value="ECO:0007669"/>
    <property type="project" value="TreeGrafter"/>
</dbReference>
<evidence type="ECO:0000313" key="12">
    <source>
        <dbReference type="Proteomes" id="UP000276133"/>
    </source>
</evidence>
<evidence type="ECO:0000256" key="7">
    <source>
        <dbReference type="PROSITE-ProRule" id="PRU10141"/>
    </source>
</evidence>
<dbReference type="Proteomes" id="UP000276133">
    <property type="component" value="Unassembled WGS sequence"/>
</dbReference>
<dbReference type="SUPFAM" id="SSF57850">
    <property type="entry name" value="RING/U-box"/>
    <property type="match status" value="2"/>
</dbReference>
<dbReference type="InterPro" id="IPR017441">
    <property type="entry name" value="Protein_kinase_ATP_BS"/>
</dbReference>
<evidence type="ECO:0000313" key="11">
    <source>
        <dbReference type="EMBL" id="RNA03412.1"/>
    </source>
</evidence>
<evidence type="ECO:0000256" key="4">
    <source>
        <dbReference type="ARBA" id="ARBA00022833"/>
    </source>
</evidence>
<keyword evidence="12" id="KW-1185">Reference proteome</keyword>
<keyword evidence="4" id="KW-0862">Zinc</keyword>
<dbReference type="InterPro" id="IPR008271">
    <property type="entry name" value="Ser/Thr_kinase_AS"/>
</dbReference>
<dbReference type="Gene3D" id="3.30.60.90">
    <property type="match status" value="2"/>
</dbReference>
<keyword evidence="8" id="KW-0723">Serine/threonine-protein kinase</keyword>
<dbReference type="SMART" id="SM00220">
    <property type="entry name" value="S_TKc"/>
    <property type="match status" value="1"/>
</dbReference>
<sequence>MAQRHENITCALCYMSDFKTYRYKCLTCQNFDLCGFCFERHKETKNHKLSHLMFQFNASRIFNATEIDEHADLNLDYLKVKFENFKHKEACETCSNIIKGIKLKCDVCFYYYQCIDCFEKKKITKNHKDNGHPMIVCNDTTIELDINRLELLKELGKGAFGSVHLAKYKLANNTKIEFAVKKIVAPSVDNEKSAKLIQSYCRELDVHNQIKGENILQMVGNCMLDSTFYIATNYIKKGSLRVVLEEDNNFGPFERFKVAFGMICGIDRMHKNGYVHRDIKPDNVLITEDYCAKIADFGIAKIIQEGQINTFTGTFEYMPPEFFKYHAAVQLGERPELTIDELKKIDIFACGLNILEIFYGIHGKKNPSLTFSFTNPIIIKQDPKYLKKLIVKCLSYEPSNRPTIGQILDYLNELNDFIQYLRSGKLKDLDSKNLKDKTEVMEESCKLFEEKFSI</sequence>
<accession>A0A3M7PW34</accession>
<dbReference type="GO" id="GO:0005524">
    <property type="term" value="F:ATP binding"/>
    <property type="evidence" value="ECO:0007669"/>
    <property type="project" value="UniProtKB-UniRule"/>
</dbReference>
<comment type="similarity">
    <text evidence="8">Belongs to the protein kinase superfamily.</text>
</comment>
<evidence type="ECO:0000259" key="9">
    <source>
        <dbReference type="PROSITE" id="PS50011"/>
    </source>
</evidence>
<keyword evidence="2 7" id="KW-0547">Nucleotide-binding</keyword>
<dbReference type="PROSITE" id="PS00108">
    <property type="entry name" value="PROTEIN_KINASE_ST"/>
    <property type="match status" value="1"/>
</dbReference>
<dbReference type="PROSITE" id="PS01357">
    <property type="entry name" value="ZF_ZZ_1"/>
    <property type="match status" value="1"/>
</dbReference>
<dbReference type="Pfam" id="PF00569">
    <property type="entry name" value="ZZ"/>
    <property type="match status" value="1"/>
</dbReference>
<dbReference type="PANTHER" id="PTHR24361:SF678">
    <property type="entry name" value="SPORULATION-SPECIFIC PROTEIN 1"/>
    <property type="match status" value="1"/>
</dbReference>
<dbReference type="InterPro" id="IPR053235">
    <property type="entry name" value="Ser_Thr_kinase"/>
</dbReference>
<feature type="binding site" evidence="7">
    <location>
        <position position="182"/>
    </location>
    <ligand>
        <name>ATP</name>
        <dbReference type="ChEBI" id="CHEBI:30616"/>
    </ligand>
</feature>
<gene>
    <name evidence="11" type="ORF">BpHYR1_048567</name>
</gene>
<name>A0A3M7PW34_BRAPC</name>
<dbReference type="Pfam" id="PF00069">
    <property type="entry name" value="Pkinase"/>
    <property type="match status" value="1"/>
</dbReference>
<dbReference type="PANTHER" id="PTHR24361">
    <property type="entry name" value="MITOGEN-ACTIVATED KINASE KINASE KINASE"/>
    <property type="match status" value="1"/>
</dbReference>
<dbReference type="InterPro" id="IPR000433">
    <property type="entry name" value="Znf_ZZ"/>
</dbReference>
<dbReference type="GO" id="GO:0004674">
    <property type="term" value="F:protein serine/threonine kinase activity"/>
    <property type="evidence" value="ECO:0007669"/>
    <property type="project" value="UniProtKB-KW"/>
</dbReference>
<dbReference type="EMBL" id="REGN01008513">
    <property type="protein sequence ID" value="RNA03412.1"/>
    <property type="molecule type" value="Genomic_DNA"/>
</dbReference>
<proteinExistence type="inferred from homology"/>
<dbReference type="STRING" id="10195.A0A3M7PW34"/>
<dbReference type="SMART" id="SM00291">
    <property type="entry name" value="ZnF_ZZ"/>
    <property type="match status" value="2"/>
</dbReference>